<evidence type="ECO:0000256" key="8">
    <source>
        <dbReference type="HAMAP-Rule" id="MF_01445"/>
    </source>
</evidence>
<dbReference type="EC" id="2.3.1.234" evidence="8"/>
<keyword evidence="5 8" id="KW-0408">Iron</keyword>
<evidence type="ECO:0000313" key="10">
    <source>
        <dbReference type="EMBL" id="OGY08095.1"/>
    </source>
</evidence>
<feature type="binding site" evidence="8">
    <location>
        <position position="179"/>
    </location>
    <ligand>
        <name>substrate</name>
    </ligand>
</feature>
<evidence type="ECO:0000256" key="1">
    <source>
        <dbReference type="ARBA" id="ARBA00022490"/>
    </source>
</evidence>
<comment type="subcellular location">
    <subcellularLocation>
        <location evidence="8">Cytoplasm</location>
    </subcellularLocation>
</comment>
<dbReference type="Gene3D" id="3.30.420.40">
    <property type="match status" value="2"/>
</dbReference>
<feature type="binding site" evidence="8">
    <location>
        <begin position="133"/>
        <end position="137"/>
    </location>
    <ligand>
        <name>substrate</name>
    </ligand>
</feature>
<dbReference type="HAMAP" id="MF_01445">
    <property type="entry name" value="TsaD"/>
    <property type="match status" value="1"/>
</dbReference>
<evidence type="ECO:0000256" key="7">
    <source>
        <dbReference type="ARBA" id="ARBA00048117"/>
    </source>
</evidence>
<feature type="binding site" evidence="8">
    <location>
        <position position="166"/>
    </location>
    <ligand>
        <name>substrate</name>
    </ligand>
</feature>
<dbReference type="FunFam" id="3.30.420.40:FF:000040">
    <property type="entry name" value="tRNA N6-adenosine threonylcarbamoyltransferase"/>
    <property type="match status" value="1"/>
</dbReference>
<dbReference type="Pfam" id="PF00814">
    <property type="entry name" value="TsaD"/>
    <property type="match status" value="1"/>
</dbReference>
<dbReference type="NCBIfam" id="TIGR00329">
    <property type="entry name" value="gcp_kae1"/>
    <property type="match status" value="1"/>
</dbReference>
<dbReference type="AlphaFoldDB" id="A0A1G1UYD8"/>
<dbReference type="GO" id="GO:0005506">
    <property type="term" value="F:iron ion binding"/>
    <property type="evidence" value="ECO:0007669"/>
    <property type="project" value="UniProtKB-UniRule"/>
</dbReference>
<gene>
    <name evidence="8" type="primary">tsaD</name>
    <name evidence="10" type="ORF">A2782_03720</name>
</gene>
<dbReference type="EMBL" id="MHBW01000031">
    <property type="protein sequence ID" value="OGY08095.1"/>
    <property type="molecule type" value="Genomic_DNA"/>
</dbReference>
<evidence type="ECO:0000256" key="5">
    <source>
        <dbReference type="ARBA" id="ARBA00023004"/>
    </source>
</evidence>
<dbReference type="PANTHER" id="PTHR11735">
    <property type="entry name" value="TRNA N6-ADENOSINE THREONYLCARBAMOYLTRANSFERASE"/>
    <property type="match status" value="1"/>
</dbReference>
<keyword evidence="6 8" id="KW-0012">Acyltransferase</keyword>
<evidence type="ECO:0000256" key="6">
    <source>
        <dbReference type="ARBA" id="ARBA00023315"/>
    </source>
</evidence>
<comment type="catalytic activity">
    <reaction evidence="7 8">
        <text>L-threonylcarbamoyladenylate + adenosine(37) in tRNA = N(6)-L-threonylcarbamoyladenosine(37) in tRNA + AMP + H(+)</text>
        <dbReference type="Rhea" id="RHEA:37059"/>
        <dbReference type="Rhea" id="RHEA-COMP:10162"/>
        <dbReference type="Rhea" id="RHEA-COMP:10163"/>
        <dbReference type="ChEBI" id="CHEBI:15378"/>
        <dbReference type="ChEBI" id="CHEBI:73682"/>
        <dbReference type="ChEBI" id="CHEBI:74411"/>
        <dbReference type="ChEBI" id="CHEBI:74418"/>
        <dbReference type="ChEBI" id="CHEBI:456215"/>
        <dbReference type="EC" id="2.3.1.234"/>
    </reaction>
</comment>
<feature type="binding site" evidence="8">
    <location>
        <position position="115"/>
    </location>
    <ligand>
        <name>Fe cation</name>
        <dbReference type="ChEBI" id="CHEBI:24875"/>
    </ligand>
</feature>
<feature type="domain" description="Gcp-like" evidence="9">
    <location>
        <begin position="23"/>
        <end position="315"/>
    </location>
</feature>
<name>A0A1G1UYD8_9BACT</name>
<dbReference type="GO" id="GO:0002949">
    <property type="term" value="P:tRNA threonylcarbamoyladenosine modification"/>
    <property type="evidence" value="ECO:0007669"/>
    <property type="project" value="UniProtKB-UniRule"/>
</dbReference>
<dbReference type="SUPFAM" id="SSF53067">
    <property type="entry name" value="Actin-like ATPase domain"/>
    <property type="match status" value="1"/>
</dbReference>
<dbReference type="InterPro" id="IPR000905">
    <property type="entry name" value="Gcp-like_dom"/>
</dbReference>
<keyword evidence="2 8" id="KW-0808">Transferase</keyword>
<dbReference type="GO" id="GO:0061711">
    <property type="term" value="F:tRNA N(6)-L-threonylcarbamoyladenine synthase activity"/>
    <property type="evidence" value="ECO:0007669"/>
    <property type="project" value="UniProtKB-EC"/>
</dbReference>
<dbReference type="InterPro" id="IPR017861">
    <property type="entry name" value="KAE1/TsaD"/>
</dbReference>
<dbReference type="InterPro" id="IPR022450">
    <property type="entry name" value="TsaD"/>
</dbReference>
<evidence type="ECO:0000313" key="11">
    <source>
        <dbReference type="Proteomes" id="UP000177967"/>
    </source>
</evidence>
<comment type="similarity">
    <text evidence="8">Belongs to the KAE1 / TsaD family.</text>
</comment>
<comment type="caution">
    <text evidence="10">The sequence shown here is derived from an EMBL/GenBank/DDBJ whole genome shotgun (WGS) entry which is preliminary data.</text>
</comment>
<dbReference type="CDD" id="cd24133">
    <property type="entry name" value="ASKHA_NBD_TsaD_bac"/>
    <property type="match status" value="1"/>
</dbReference>
<evidence type="ECO:0000256" key="4">
    <source>
        <dbReference type="ARBA" id="ARBA00022723"/>
    </source>
</evidence>
<dbReference type="InterPro" id="IPR043129">
    <property type="entry name" value="ATPase_NBD"/>
</dbReference>
<dbReference type="PRINTS" id="PR00789">
    <property type="entry name" value="OSIALOPTASE"/>
</dbReference>
<comment type="cofactor">
    <cofactor evidence="8">
        <name>Fe(2+)</name>
        <dbReference type="ChEBI" id="CHEBI:29033"/>
    </cofactor>
    <text evidence="8">Binds 1 Fe(2+) ion per subunit.</text>
</comment>
<dbReference type="GO" id="GO:0005737">
    <property type="term" value="C:cytoplasm"/>
    <property type="evidence" value="ECO:0007669"/>
    <property type="project" value="UniProtKB-SubCell"/>
</dbReference>
<organism evidence="10 11">
    <name type="scientific">Candidatus Blackburnbacteria bacterium RIFCSPHIGHO2_01_FULL_43_15b</name>
    <dbReference type="NCBI Taxonomy" id="1797513"/>
    <lineage>
        <taxon>Bacteria</taxon>
        <taxon>Candidatus Blackburniibacteriota</taxon>
    </lineage>
</organism>
<evidence type="ECO:0000256" key="3">
    <source>
        <dbReference type="ARBA" id="ARBA00022694"/>
    </source>
</evidence>
<reference evidence="10 11" key="1">
    <citation type="journal article" date="2016" name="Nat. Commun.">
        <title>Thousands of microbial genomes shed light on interconnected biogeochemical processes in an aquifer system.</title>
        <authorList>
            <person name="Anantharaman K."/>
            <person name="Brown C.T."/>
            <person name="Hug L.A."/>
            <person name="Sharon I."/>
            <person name="Castelle C.J."/>
            <person name="Probst A.J."/>
            <person name="Thomas B.C."/>
            <person name="Singh A."/>
            <person name="Wilkins M.J."/>
            <person name="Karaoz U."/>
            <person name="Brodie E.L."/>
            <person name="Williams K.H."/>
            <person name="Hubbard S.S."/>
            <person name="Banfield J.F."/>
        </authorList>
    </citation>
    <scope>NUCLEOTIDE SEQUENCE [LARGE SCALE GENOMIC DNA]</scope>
</reference>
<dbReference type="Proteomes" id="UP000177967">
    <property type="component" value="Unassembled WGS sequence"/>
</dbReference>
<dbReference type="PROSITE" id="PS01016">
    <property type="entry name" value="GLYCOPROTEASE"/>
    <property type="match status" value="1"/>
</dbReference>
<sequence length="342" mass="37207">MVILGIETSCDETAASVVRDGKEILSNAIASSVEMHAKTGGIIPEQAAREQVRSIIPVISEATVNSKYEIKNIDAIAVTCGPGLIGSLLVGVETARTLAWVWNKPIVPVNHLLGHIYANWLQTPPILPAIALVVSGGHTDIVLLKDRKEIEWIGGTRDDAAGETFDKAARLLELGYPGGPAISAAAEKFQTTNPKTQIKLPRPLLYDKTFDFSFSGLKTAVLREVNHLKEINQFNSETTNQVAHEVQEAITDVLVIKTLKAVREYCVNTVLVSGGVAANSRLREKFALEIENWKLEIDLRVPPPHLCTDNADMVAAAAEFNYHPIPWQEVTTNPGLQIAEAV</sequence>
<keyword evidence="1 8" id="KW-0963">Cytoplasm</keyword>
<keyword evidence="4 8" id="KW-0479">Metal-binding</keyword>
<evidence type="ECO:0000259" key="9">
    <source>
        <dbReference type="Pfam" id="PF00814"/>
    </source>
</evidence>
<comment type="caution">
    <text evidence="8">Lacks conserved residue(s) required for the propagation of feature annotation.</text>
</comment>
<evidence type="ECO:0000256" key="2">
    <source>
        <dbReference type="ARBA" id="ARBA00022679"/>
    </source>
</evidence>
<dbReference type="InterPro" id="IPR017860">
    <property type="entry name" value="Peptidase_M22_CS"/>
</dbReference>
<feature type="binding site" evidence="8">
    <location>
        <position position="279"/>
    </location>
    <ligand>
        <name>substrate</name>
    </ligand>
</feature>
<dbReference type="NCBIfam" id="TIGR03723">
    <property type="entry name" value="T6A_TsaD_YgjD"/>
    <property type="match status" value="1"/>
</dbReference>
<feature type="binding site" evidence="8">
    <location>
        <position position="309"/>
    </location>
    <ligand>
        <name>Fe cation</name>
        <dbReference type="ChEBI" id="CHEBI:24875"/>
    </ligand>
</feature>
<protein>
    <recommendedName>
        <fullName evidence="8">tRNA N6-adenosine threonylcarbamoyltransferase</fullName>
        <ecNumber evidence="8">2.3.1.234</ecNumber>
    </recommendedName>
    <alternativeName>
        <fullName evidence="8">N6-L-threonylcarbamoyladenine synthase</fullName>
        <shortName evidence="8">t(6)A synthase</shortName>
    </alternativeName>
    <alternativeName>
        <fullName evidence="8">t(6)A37 threonylcarbamoyladenosine biosynthesis protein TsaD</fullName>
    </alternativeName>
    <alternativeName>
        <fullName evidence="8">tRNA threonylcarbamoyladenosine biosynthesis protein TsaD</fullName>
    </alternativeName>
</protein>
<keyword evidence="3 8" id="KW-0819">tRNA processing</keyword>
<feature type="binding site" evidence="8">
    <location>
        <position position="111"/>
    </location>
    <ligand>
        <name>Fe cation</name>
        <dbReference type="ChEBI" id="CHEBI:24875"/>
    </ligand>
</feature>
<proteinExistence type="inferred from homology"/>
<accession>A0A1G1UYD8</accession>
<dbReference type="STRING" id="1797513.A2782_03720"/>
<dbReference type="PANTHER" id="PTHR11735:SF6">
    <property type="entry name" value="TRNA N6-ADENOSINE THREONYLCARBAMOYLTRANSFERASE, MITOCHONDRIAL"/>
    <property type="match status" value="1"/>
</dbReference>
<comment type="function">
    <text evidence="8">Required for the formation of a threonylcarbamoyl group on adenosine at position 37 (t(6)A37) in tRNAs that read codons beginning with adenine. Is involved in the transfer of the threonylcarbamoyl moiety of threonylcarbamoyl-AMP (TC-AMP) to the N6 group of A37, together with TsaE and TsaB. TsaD likely plays a direct catalytic role in this reaction.</text>
</comment>